<name>A0A067BCF7_SAPPC</name>
<dbReference type="Proteomes" id="UP000030745">
    <property type="component" value="Unassembled WGS sequence"/>
</dbReference>
<dbReference type="KEGG" id="spar:SPRG_18419"/>
<dbReference type="VEuPathDB" id="FungiDB:SPRG_18419"/>
<evidence type="ECO:0000313" key="2">
    <source>
        <dbReference type="Proteomes" id="UP000030745"/>
    </source>
</evidence>
<protein>
    <submittedName>
        <fullName evidence="1">Uncharacterized protein</fullName>
    </submittedName>
</protein>
<sequence>RASRNYQVAKTTLDALKASVVGQLKDLEPTRSIYVARSLAKCCEDLRTLSTESRVAWETLRTRLDGAE</sequence>
<evidence type="ECO:0000313" key="1">
    <source>
        <dbReference type="EMBL" id="KDO16044.1"/>
    </source>
</evidence>
<feature type="non-terminal residue" evidence="1">
    <location>
        <position position="1"/>
    </location>
</feature>
<proteinExistence type="predicted"/>
<keyword evidence="2" id="KW-1185">Reference proteome</keyword>
<accession>A0A067BCF7</accession>
<reference evidence="1 2" key="1">
    <citation type="journal article" date="2013" name="PLoS Genet.">
        <title>Distinctive expansion of potential virulence genes in the genome of the oomycete fish pathogen Saprolegnia parasitica.</title>
        <authorList>
            <person name="Jiang R.H."/>
            <person name="de Bruijn I."/>
            <person name="Haas B.J."/>
            <person name="Belmonte R."/>
            <person name="Lobach L."/>
            <person name="Christie J."/>
            <person name="van den Ackerveken G."/>
            <person name="Bottin A."/>
            <person name="Bulone V."/>
            <person name="Diaz-Moreno S.M."/>
            <person name="Dumas B."/>
            <person name="Fan L."/>
            <person name="Gaulin E."/>
            <person name="Govers F."/>
            <person name="Grenville-Briggs L.J."/>
            <person name="Horner N.R."/>
            <person name="Levin J.Z."/>
            <person name="Mammella M."/>
            <person name="Meijer H.J."/>
            <person name="Morris P."/>
            <person name="Nusbaum C."/>
            <person name="Oome S."/>
            <person name="Phillips A.J."/>
            <person name="van Rooyen D."/>
            <person name="Rzeszutek E."/>
            <person name="Saraiva M."/>
            <person name="Secombes C.J."/>
            <person name="Seidl M.F."/>
            <person name="Snel B."/>
            <person name="Stassen J.H."/>
            <person name="Sykes S."/>
            <person name="Tripathy S."/>
            <person name="van den Berg H."/>
            <person name="Vega-Arreguin J.C."/>
            <person name="Wawra S."/>
            <person name="Young S.K."/>
            <person name="Zeng Q."/>
            <person name="Dieguez-Uribeondo J."/>
            <person name="Russ C."/>
            <person name="Tyler B.M."/>
            <person name="van West P."/>
        </authorList>
    </citation>
    <scope>NUCLEOTIDE SEQUENCE [LARGE SCALE GENOMIC DNA]</scope>
    <source>
        <strain evidence="1 2">CBS 223.65</strain>
    </source>
</reference>
<dbReference type="GeneID" id="24139944"/>
<dbReference type="EMBL" id="KK584374">
    <property type="protein sequence ID" value="KDO16044.1"/>
    <property type="molecule type" value="Genomic_DNA"/>
</dbReference>
<organism evidence="1 2">
    <name type="scientific">Saprolegnia parasitica (strain CBS 223.65)</name>
    <dbReference type="NCBI Taxonomy" id="695850"/>
    <lineage>
        <taxon>Eukaryota</taxon>
        <taxon>Sar</taxon>
        <taxon>Stramenopiles</taxon>
        <taxon>Oomycota</taxon>
        <taxon>Saprolegniomycetes</taxon>
        <taxon>Saprolegniales</taxon>
        <taxon>Saprolegniaceae</taxon>
        <taxon>Saprolegnia</taxon>
    </lineage>
</organism>
<gene>
    <name evidence="1" type="ORF">SPRG_18419</name>
</gene>
<dbReference type="AlphaFoldDB" id="A0A067BCF7"/>
<dbReference type="RefSeq" id="XP_012213247.1">
    <property type="nucleotide sequence ID" value="XM_012357857.1"/>
</dbReference>